<dbReference type="EMBL" id="NHRJ02000002">
    <property type="protein sequence ID" value="PZE21669.1"/>
    <property type="molecule type" value="Genomic_DNA"/>
</dbReference>
<sequence>MRNNRVWGTVSAALLALSVAGCSSAPADQSDTNDVRNGESKQAVELKFWDMVWGPPEYIQAAQKLVEKFNQEHPGIKVSYQSTPWDNWYQTFTTAIASGTAPDVSTGAGYQAFQFYQMDAILPIDDVVEDMKKTGKLDDFYEGTVETLKYDNHYVSLPWALDIRVPFYNKETFEQAGVAVPKTWDELRAAAKTLSGNGKYGMVMPSDTGGTQYLYALMLNNGGGMFTKEKKVDLMNERNLEAITLIGDLVKDGSINPAGAGFKGDDAIKSFGQGDAAILIRNPGFKDALPELKDNIGIIPPIKGPHGDTGTIRWVNNMMIYKQSKHPEEAKQFMKWWSENNKPLWTEGHSNQLPARKSVAQDDYFQKDEHVKFILDQYVPIGQSTGSQYPSAFPELNEIEGEGLMQTLTQELIMGKDPVEAMKKAEAKMKEIMKEK</sequence>
<gene>
    <name evidence="2" type="ORF">CBW46_004410</name>
</gene>
<feature type="signal peptide" evidence="1">
    <location>
        <begin position="1"/>
        <end position="27"/>
    </location>
</feature>
<dbReference type="InterPro" id="IPR006059">
    <property type="entry name" value="SBP"/>
</dbReference>
<dbReference type="SUPFAM" id="SSF53850">
    <property type="entry name" value="Periplasmic binding protein-like II"/>
    <property type="match status" value="1"/>
</dbReference>
<name>A0A2W1NAI0_PAEXE</name>
<comment type="caution">
    <text evidence="2">The sequence shown here is derived from an EMBL/GenBank/DDBJ whole genome shotgun (WGS) entry which is preliminary data.</text>
</comment>
<evidence type="ECO:0000313" key="3">
    <source>
        <dbReference type="Proteomes" id="UP000214746"/>
    </source>
</evidence>
<dbReference type="PANTHER" id="PTHR43649:SF12">
    <property type="entry name" value="DIACETYLCHITOBIOSE BINDING PROTEIN DASA"/>
    <property type="match status" value="1"/>
</dbReference>
<dbReference type="RefSeq" id="WP_089198811.1">
    <property type="nucleotide sequence ID" value="NZ_NHRJ02000002.1"/>
</dbReference>
<dbReference type="CDD" id="cd13585">
    <property type="entry name" value="PBP2_TMBP_like"/>
    <property type="match status" value="1"/>
</dbReference>
<dbReference type="Pfam" id="PF01547">
    <property type="entry name" value="SBP_bac_1"/>
    <property type="match status" value="1"/>
</dbReference>
<dbReference type="PANTHER" id="PTHR43649">
    <property type="entry name" value="ARABINOSE-BINDING PROTEIN-RELATED"/>
    <property type="match status" value="1"/>
</dbReference>
<feature type="chain" id="PRO_5016045646" evidence="1">
    <location>
        <begin position="28"/>
        <end position="436"/>
    </location>
</feature>
<dbReference type="AlphaFoldDB" id="A0A2W1NAI0"/>
<evidence type="ECO:0000313" key="2">
    <source>
        <dbReference type="EMBL" id="PZE21669.1"/>
    </source>
</evidence>
<dbReference type="OrthoDB" id="2507686at2"/>
<reference evidence="2" key="1">
    <citation type="submission" date="2018-06" db="EMBL/GenBank/DDBJ databases">
        <title>Paenibacillus xerothermodurans sp. nov. an extremely dry heat resistant spore forming bacterium isolated from the soil of Cape Canaveral, Florida.</title>
        <authorList>
            <person name="Seuylemezian A."/>
            <person name="Kaur N."/>
            <person name="Patil P."/>
            <person name="Patil P."/>
            <person name="Mayilraj S."/>
            <person name="Vaishampayan P."/>
        </authorList>
    </citation>
    <scope>NUCLEOTIDE SEQUENCE [LARGE SCALE GENOMIC DNA]</scope>
    <source>
        <strain evidence="2">ATCC 27380</strain>
    </source>
</reference>
<keyword evidence="1" id="KW-0732">Signal</keyword>
<proteinExistence type="predicted"/>
<keyword evidence="3" id="KW-1185">Reference proteome</keyword>
<protein>
    <submittedName>
        <fullName evidence="2">Sugar ABC transporter substrate-binding protein</fullName>
    </submittedName>
</protein>
<dbReference type="Gene3D" id="3.40.190.10">
    <property type="entry name" value="Periplasmic binding protein-like II"/>
    <property type="match status" value="2"/>
</dbReference>
<dbReference type="Proteomes" id="UP000214746">
    <property type="component" value="Unassembled WGS sequence"/>
</dbReference>
<dbReference type="InterPro" id="IPR050490">
    <property type="entry name" value="Bact_solute-bd_prot1"/>
</dbReference>
<organism evidence="2 3">
    <name type="scientific">Paenibacillus xerothermodurans</name>
    <dbReference type="NCBI Taxonomy" id="1977292"/>
    <lineage>
        <taxon>Bacteria</taxon>
        <taxon>Bacillati</taxon>
        <taxon>Bacillota</taxon>
        <taxon>Bacilli</taxon>
        <taxon>Bacillales</taxon>
        <taxon>Paenibacillaceae</taxon>
        <taxon>Paenibacillus</taxon>
    </lineage>
</organism>
<dbReference type="PROSITE" id="PS51257">
    <property type="entry name" value="PROKAR_LIPOPROTEIN"/>
    <property type="match status" value="1"/>
</dbReference>
<accession>A0A2W1NAI0</accession>
<evidence type="ECO:0000256" key="1">
    <source>
        <dbReference type="SAM" id="SignalP"/>
    </source>
</evidence>